<dbReference type="AlphaFoldDB" id="M3XYY1"/>
<dbReference type="EMBL" id="AEYP01073321">
    <property type="status" value="NOT_ANNOTATED_CDS"/>
    <property type="molecule type" value="Genomic_DNA"/>
</dbReference>
<evidence type="ECO:0000313" key="2">
    <source>
        <dbReference type="Ensembl" id="ENSMPUP00000004282.1"/>
    </source>
</evidence>
<feature type="region of interest" description="Disordered" evidence="1">
    <location>
        <begin position="1"/>
        <end position="20"/>
    </location>
</feature>
<reference evidence="2" key="1">
    <citation type="submission" date="2024-06" db="UniProtKB">
        <authorList>
            <consortium name="Ensembl"/>
        </authorList>
    </citation>
    <scope>IDENTIFICATION</scope>
</reference>
<name>M3XYY1_MUSPF</name>
<feature type="region of interest" description="Disordered" evidence="1">
    <location>
        <begin position="103"/>
        <end position="157"/>
    </location>
</feature>
<proteinExistence type="predicted"/>
<dbReference type="HOGENOM" id="CLU_1677291_0_0_1"/>
<organism evidence="2">
    <name type="scientific">Mustela putorius furo</name>
    <name type="common">European domestic ferret</name>
    <name type="synonym">Mustela furo</name>
    <dbReference type="NCBI Taxonomy" id="9669"/>
    <lineage>
        <taxon>Eukaryota</taxon>
        <taxon>Metazoa</taxon>
        <taxon>Chordata</taxon>
        <taxon>Craniata</taxon>
        <taxon>Vertebrata</taxon>
        <taxon>Euteleostomi</taxon>
        <taxon>Mammalia</taxon>
        <taxon>Eutheria</taxon>
        <taxon>Laurasiatheria</taxon>
        <taxon>Carnivora</taxon>
        <taxon>Caniformia</taxon>
        <taxon>Musteloidea</taxon>
        <taxon>Mustelidae</taxon>
        <taxon>Mustelinae</taxon>
        <taxon>Mustela</taxon>
    </lineage>
</organism>
<evidence type="ECO:0000256" key="1">
    <source>
        <dbReference type="SAM" id="MobiDB-lite"/>
    </source>
</evidence>
<sequence>MLPTPTGSGEGTAGHSALAGRGSLQALAGLPAPLPLRSKDRVWNPAETGGDGVGVGACALRKKPFAGSHSSLGPRVSPAVAGLPRSAAACPTLRPAAGCPALFPGGSERGGLARRRRHGNRHACAGRTVPCPLRPGPPPRCTSLRRGRAPLQSEPSA</sequence>
<dbReference type="Ensembl" id="ENSMPUT00000004358.1">
    <property type="protein sequence ID" value="ENSMPUP00000004282.1"/>
    <property type="gene ID" value="ENSMPUG00000004315.1"/>
</dbReference>
<accession>M3XYY1</accession>
<dbReference type="InParanoid" id="M3XYY1"/>
<protein>
    <submittedName>
        <fullName evidence="2">Uncharacterized protein</fullName>
    </submittedName>
</protein>
<feature type="compositionally biased region" description="Basic residues" evidence="1">
    <location>
        <begin position="112"/>
        <end position="121"/>
    </location>
</feature>